<keyword evidence="2" id="KW-1185">Reference proteome</keyword>
<dbReference type="AlphaFoldDB" id="A0A2H3NJS9"/>
<sequence>MKALRFVFPQPTTLRSLFFADTNAFQYVERTDLGIALLSGRGAASGGSDYTPPVPVPGTVDNPIGRFSLSTLSSANGALLSALTLGFDAVDAEGITGVTLWTASTDVFDAGTATAVASTNTFAPSILFDALDLPLANSPTTFFVTASLSPDAAGDVAVFIDRAEDLGLTRAALAQVDGVAQSTLPTPAFLSATAQALPVEMTSFTATQQNSCVYLAWTTATETNNSGFEVQHAPPEPTQMGTPPPPNWHAIDMVPGVGTTSAPQSYRFQTEPLGVGRHAFRLRQIDADGGATLSSPVEVVVSVEGAYALDAPAPNPTQGLLATRLSVATSQTVRVVLYDVTGRRLEQVFEGRLRSNTPVPIRVDASRRPSGVYFLRVKGDTFTATCRVVVVR</sequence>
<dbReference type="NCBIfam" id="TIGR04183">
    <property type="entry name" value="Por_Secre_tail"/>
    <property type="match status" value="1"/>
</dbReference>
<dbReference type="InterPro" id="IPR026444">
    <property type="entry name" value="Secre_tail"/>
</dbReference>
<accession>A0A2H3NJS9</accession>
<gene>
    <name evidence="1" type="ORF">CRI93_11140</name>
</gene>
<proteinExistence type="predicted"/>
<organism evidence="1 2">
    <name type="scientific">Longimonas halophila</name>
    <dbReference type="NCBI Taxonomy" id="1469170"/>
    <lineage>
        <taxon>Bacteria</taxon>
        <taxon>Pseudomonadati</taxon>
        <taxon>Rhodothermota</taxon>
        <taxon>Rhodothermia</taxon>
        <taxon>Rhodothermales</taxon>
        <taxon>Salisaetaceae</taxon>
        <taxon>Longimonas</taxon>
    </lineage>
</organism>
<dbReference type="Proteomes" id="UP000221024">
    <property type="component" value="Unassembled WGS sequence"/>
</dbReference>
<comment type="caution">
    <text evidence="1">The sequence shown here is derived from an EMBL/GenBank/DDBJ whole genome shotgun (WGS) entry which is preliminary data.</text>
</comment>
<dbReference type="EMBL" id="PDEP01000010">
    <property type="protein sequence ID" value="PEN06028.1"/>
    <property type="molecule type" value="Genomic_DNA"/>
</dbReference>
<protein>
    <submittedName>
        <fullName evidence="1">Uncharacterized protein</fullName>
    </submittedName>
</protein>
<name>A0A2H3NJS9_9BACT</name>
<dbReference type="RefSeq" id="WP_098062717.1">
    <property type="nucleotide sequence ID" value="NZ_PDEP01000010.1"/>
</dbReference>
<evidence type="ECO:0000313" key="1">
    <source>
        <dbReference type="EMBL" id="PEN06028.1"/>
    </source>
</evidence>
<evidence type="ECO:0000313" key="2">
    <source>
        <dbReference type="Proteomes" id="UP000221024"/>
    </source>
</evidence>
<reference evidence="1 2" key="1">
    <citation type="submission" date="2017-10" db="EMBL/GenBank/DDBJ databases">
        <title>Draft genome of Longimonas halophila.</title>
        <authorList>
            <person name="Goh K.M."/>
            <person name="Shamsir M.S."/>
            <person name="Lim S.W."/>
        </authorList>
    </citation>
    <scope>NUCLEOTIDE SEQUENCE [LARGE SCALE GENOMIC DNA]</scope>
    <source>
        <strain evidence="1 2">KCTC 42399</strain>
    </source>
</reference>
<dbReference type="OrthoDB" id="1490051at2"/>